<evidence type="ECO:0000313" key="4">
    <source>
        <dbReference type="EMBL" id="MYD90574.1"/>
    </source>
</evidence>
<keyword evidence="1" id="KW-0479">Metal-binding</keyword>
<gene>
    <name evidence="4" type="ORF">F4Y08_09610</name>
</gene>
<feature type="domain" description="Sulfatase N-terminal" evidence="3">
    <location>
        <begin position="30"/>
        <end position="373"/>
    </location>
</feature>
<evidence type="ECO:0000256" key="2">
    <source>
        <dbReference type="ARBA" id="ARBA00022801"/>
    </source>
</evidence>
<name>A0A6B1DW12_9CHLR</name>
<sequence>MDNLANFHRRPCVGHPLHLRKKMTDSALRPNLLYIHSDQHAQRVLDCYGDPLLGETNLGRLGAGGTVFDNVYCDSPICVPSRMSMLTGLRPYETGVWTNEQQLDPAFPTLAHSLGAAGYLPVLIGRMHANGPDQLHGYTKRLVGDHGPNQIGGPRLDRGGLEGTAGPHRISLIKSGAGQSAYQLHDEDVYKEAKSFLTDACRELQTGRRQIPFNLSIGFMLPHPPYVAHREDFDRFAGSMTLPAKQVPMEDVQHPFLRWWRTDTEIQEVPDEEVLRARAAYWALVWRMDQWIGDLIQVLKDHDQFDNTLIIYTSDHGDMLGEHGLWWKHVFYEESVKVPLIMSWPGRVPADRRCERVMSGIDVTATLLDLMGAPPLPESSGRSVLSELLNPGSTNWQDRAFSEYSSRLFGPDEGCYQRMIRDGDFKLIYHADMPSQLFNLTDDPDELIDLGQDSGYTAVRQQLEDAVLDGWDPAAISDALDRADSANSIFEKWGRNTKVVDSIRWQLDPSMNWLEADRT</sequence>
<accession>A0A6B1DW12</accession>
<evidence type="ECO:0000256" key="1">
    <source>
        <dbReference type="ARBA" id="ARBA00022723"/>
    </source>
</evidence>
<dbReference type="GO" id="GO:0008484">
    <property type="term" value="F:sulfuric ester hydrolase activity"/>
    <property type="evidence" value="ECO:0007669"/>
    <property type="project" value="TreeGrafter"/>
</dbReference>
<dbReference type="SUPFAM" id="SSF53649">
    <property type="entry name" value="Alkaline phosphatase-like"/>
    <property type="match status" value="1"/>
</dbReference>
<dbReference type="InterPro" id="IPR000917">
    <property type="entry name" value="Sulfatase_N"/>
</dbReference>
<evidence type="ECO:0000259" key="3">
    <source>
        <dbReference type="Pfam" id="PF00884"/>
    </source>
</evidence>
<dbReference type="Pfam" id="PF00884">
    <property type="entry name" value="Sulfatase"/>
    <property type="match status" value="1"/>
</dbReference>
<dbReference type="GO" id="GO:0016740">
    <property type="term" value="F:transferase activity"/>
    <property type="evidence" value="ECO:0007669"/>
    <property type="project" value="UniProtKB-KW"/>
</dbReference>
<dbReference type="PANTHER" id="PTHR45953">
    <property type="entry name" value="IDURONATE 2-SULFATASE"/>
    <property type="match status" value="1"/>
</dbReference>
<comment type="caution">
    <text evidence="4">The sequence shown here is derived from an EMBL/GenBank/DDBJ whole genome shotgun (WGS) entry which is preliminary data.</text>
</comment>
<dbReference type="GO" id="GO:0046872">
    <property type="term" value="F:metal ion binding"/>
    <property type="evidence" value="ECO:0007669"/>
    <property type="project" value="UniProtKB-KW"/>
</dbReference>
<keyword evidence="4" id="KW-0808">Transferase</keyword>
<dbReference type="GO" id="GO:0005737">
    <property type="term" value="C:cytoplasm"/>
    <property type="evidence" value="ECO:0007669"/>
    <property type="project" value="TreeGrafter"/>
</dbReference>
<proteinExistence type="predicted"/>
<keyword evidence="2 4" id="KW-0378">Hydrolase</keyword>
<organism evidence="4">
    <name type="scientific">Caldilineaceae bacterium SB0662_bin_9</name>
    <dbReference type="NCBI Taxonomy" id="2605258"/>
    <lineage>
        <taxon>Bacteria</taxon>
        <taxon>Bacillati</taxon>
        <taxon>Chloroflexota</taxon>
        <taxon>Caldilineae</taxon>
        <taxon>Caldilineales</taxon>
        <taxon>Caldilineaceae</taxon>
    </lineage>
</organism>
<dbReference type="EMBL" id="VXPY01000069">
    <property type="protein sequence ID" value="MYD90574.1"/>
    <property type="molecule type" value="Genomic_DNA"/>
</dbReference>
<dbReference type="Gene3D" id="3.40.720.10">
    <property type="entry name" value="Alkaline Phosphatase, subunit A"/>
    <property type="match status" value="1"/>
</dbReference>
<dbReference type="AlphaFoldDB" id="A0A6B1DW12"/>
<reference evidence="4" key="1">
    <citation type="submission" date="2019-09" db="EMBL/GenBank/DDBJ databases">
        <title>Characterisation of the sponge microbiome using genome-centric metagenomics.</title>
        <authorList>
            <person name="Engelberts J.P."/>
            <person name="Robbins S.J."/>
            <person name="De Goeij J.M."/>
            <person name="Aranda M."/>
            <person name="Bell S.C."/>
            <person name="Webster N.S."/>
        </authorList>
    </citation>
    <scope>NUCLEOTIDE SEQUENCE</scope>
    <source>
        <strain evidence="4">SB0662_bin_9</strain>
    </source>
</reference>
<protein>
    <submittedName>
        <fullName evidence="4">Sulfatase-like hydrolase/transferase</fullName>
    </submittedName>
</protein>
<dbReference type="InterPro" id="IPR017850">
    <property type="entry name" value="Alkaline_phosphatase_core_sf"/>
</dbReference>
<dbReference type="PANTHER" id="PTHR45953:SF1">
    <property type="entry name" value="IDURONATE 2-SULFATASE"/>
    <property type="match status" value="1"/>
</dbReference>
<dbReference type="CDD" id="cd16037">
    <property type="entry name" value="sulfatase_like"/>
    <property type="match status" value="1"/>
</dbReference>